<gene>
    <name evidence="2" type="ORF">DMN91_004468</name>
</gene>
<dbReference type="GO" id="GO:0000289">
    <property type="term" value="P:nuclear-transcribed mRNA poly(A) tail shortening"/>
    <property type="evidence" value="ECO:0007669"/>
    <property type="project" value="TreeGrafter"/>
</dbReference>
<comment type="similarity">
    <text evidence="1">Belongs to the CAF1 family.</text>
</comment>
<sequence length="608" mass="69816">MVAHQSDGSIAASVGGAYCFMVAVEVIPHRSTCTCECSIMNEVTNQNFSKVYPHLEATLKNASFIAIDGEFTGITGDDVKNSLFDTTKERYEKQRGVIQPYIVIQFGIAAFQRVPDKNEYTTEAFNFFLLPKSTPLKSRQFIWQTAALEFLATYEFDFNKLAYEGISYLDEAGEATLEQQLRNDVLSRNLERHMLIMEDYNIHKDNVNRVTEWLQTACHENSLKIDTRTPFLQYLMHRELRSRFPNTWTLSGDNSVTVIKVEPDVRKVLERDEGSVLENVLLDSYIGFSKVFKLLVTLKKPVIAHNAFLDLMFMYQQFYKPLPSRYSKFKDNVHQLFPTIYDTKFLSYRLRDILQGDEVWKINSLSGLFDYFTGEKGRHVILGSPLIKSATQSDSKNSDAATSPKYHTAGWDAYTAGCVFLKIAHVFAGKRNGEQKSLTVKYFTHTELMNSVKHYANCINIIRCNISYMKLDGPDPETTRPKWLYVKTLVPQPITSLQVAEKMSTFGTVDVKQYTSNRMLVAVTNHRSAKEILQHFQQNKEIYVAPYSPLRHSRSVQFAFLCRSRDSTCLANCCEGIVTTRSWRERVRDAVRCRAFSSLLFREQLSHL</sequence>
<dbReference type="GO" id="GO:1990432">
    <property type="term" value="P:siRNA 3'-end processing"/>
    <property type="evidence" value="ECO:0007669"/>
    <property type="project" value="TreeGrafter"/>
</dbReference>
<reference evidence="2" key="2">
    <citation type="submission" date="2018-07" db="EMBL/GenBank/DDBJ databases">
        <authorList>
            <person name="Mckenzie S.K."/>
            <person name="Kronauer D.J.C."/>
        </authorList>
    </citation>
    <scope>NUCLEOTIDE SEQUENCE</scope>
    <source>
        <strain evidence="2">Clonal line C1</strain>
    </source>
</reference>
<dbReference type="GO" id="GO:0000175">
    <property type="term" value="F:3'-5'-RNA exonuclease activity"/>
    <property type="evidence" value="ECO:0007669"/>
    <property type="project" value="TreeGrafter"/>
</dbReference>
<dbReference type="Gene3D" id="3.30.420.10">
    <property type="entry name" value="Ribonuclease H-like superfamily/Ribonuclease H"/>
    <property type="match status" value="2"/>
</dbReference>
<dbReference type="GO" id="GO:0005634">
    <property type="term" value="C:nucleus"/>
    <property type="evidence" value="ECO:0007669"/>
    <property type="project" value="TreeGrafter"/>
</dbReference>
<dbReference type="InterPro" id="IPR012337">
    <property type="entry name" value="RNaseH-like_sf"/>
</dbReference>
<organism evidence="2">
    <name type="scientific">Ooceraea biroi</name>
    <name type="common">Clonal raider ant</name>
    <name type="synonym">Cerapachys biroi</name>
    <dbReference type="NCBI Taxonomy" id="2015173"/>
    <lineage>
        <taxon>Eukaryota</taxon>
        <taxon>Metazoa</taxon>
        <taxon>Ecdysozoa</taxon>
        <taxon>Arthropoda</taxon>
        <taxon>Hexapoda</taxon>
        <taxon>Insecta</taxon>
        <taxon>Pterygota</taxon>
        <taxon>Neoptera</taxon>
        <taxon>Endopterygota</taxon>
        <taxon>Hymenoptera</taxon>
        <taxon>Apocrita</taxon>
        <taxon>Aculeata</taxon>
        <taxon>Formicoidea</taxon>
        <taxon>Formicidae</taxon>
        <taxon>Dorylinae</taxon>
        <taxon>Ooceraea</taxon>
    </lineage>
</organism>
<reference evidence="2" key="1">
    <citation type="journal article" date="2018" name="Genome Res.">
        <title>The genomic architecture and molecular evolution of ant odorant receptors.</title>
        <authorList>
            <person name="McKenzie S.K."/>
            <person name="Kronauer D.J.C."/>
        </authorList>
    </citation>
    <scope>NUCLEOTIDE SEQUENCE [LARGE SCALE GENOMIC DNA]</scope>
    <source>
        <strain evidence="2">Clonal line C1</strain>
    </source>
</reference>
<comment type="caution">
    <text evidence="2">The sequence shown here is derived from an EMBL/GenBank/DDBJ whole genome shotgun (WGS) entry which is preliminary data.</text>
</comment>
<dbReference type="GO" id="GO:0003723">
    <property type="term" value="F:RNA binding"/>
    <property type="evidence" value="ECO:0007669"/>
    <property type="project" value="TreeGrafter"/>
</dbReference>
<dbReference type="GO" id="GO:0005783">
    <property type="term" value="C:endoplasmic reticulum"/>
    <property type="evidence" value="ECO:0007669"/>
    <property type="project" value="TreeGrafter"/>
</dbReference>
<dbReference type="InterPro" id="IPR012677">
    <property type="entry name" value="Nucleotide-bd_a/b_plait_sf"/>
</dbReference>
<accession>A0A3L8DV12</accession>
<name>A0A3L8DV12_OOCBI</name>
<dbReference type="Gene3D" id="3.30.70.330">
    <property type="match status" value="1"/>
</dbReference>
<dbReference type="AlphaFoldDB" id="A0A3L8DV12"/>
<dbReference type="PANTHER" id="PTHR15092:SF22">
    <property type="entry name" value="POLY(A)-SPECIFIC RIBONUCLEASE PNLDC1"/>
    <property type="match status" value="1"/>
</dbReference>
<dbReference type="InterPro" id="IPR006941">
    <property type="entry name" value="RNase_CAF1"/>
</dbReference>
<dbReference type="Proteomes" id="UP000279307">
    <property type="component" value="Chromosome 4"/>
</dbReference>
<protein>
    <submittedName>
        <fullName evidence="2">Uncharacterized protein</fullName>
    </submittedName>
</protein>
<dbReference type="Pfam" id="PF04857">
    <property type="entry name" value="CAF1"/>
    <property type="match status" value="1"/>
</dbReference>
<dbReference type="SUPFAM" id="SSF53098">
    <property type="entry name" value="Ribonuclease H-like"/>
    <property type="match status" value="1"/>
</dbReference>
<proteinExistence type="inferred from homology"/>
<dbReference type="EMBL" id="QOIP01000004">
    <property type="protein sequence ID" value="RLU24257.1"/>
    <property type="molecule type" value="Genomic_DNA"/>
</dbReference>
<dbReference type="InterPro" id="IPR051181">
    <property type="entry name" value="CAF1_poly(A)_ribonucleases"/>
</dbReference>
<evidence type="ECO:0000256" key="1">
    <source>
        <dbReference type="ARBA" id="ARBA00008372"/>
    </source>
</evidence>
<dbReference type="PANTHER" id="PTHR15092">
    <property type="entry name" value="POLY A -SPECIFIC RIBONUCLEASE/TARGET OF EGR1, MEMBER 1"/>
    <property type="match status" value="1"/>
</dbReference>
<dbReference type="GO" id="GO:1990431">
    <property type="term" value="P:priRNA 3'-end processing"/>
    <property type="evidence" value="ECO:0007669"/>
    <property type="project" value="TreeGrafter"/>
</dbReference>
<evidence type="ECO:0000313" key="2">
    <source>
        <dbReference type="EMBL" id="RLU24257.1"/>
    </source>
</evidence>
<dbReference type="OrthoDB" id="414075at2759"/>
<dbReference type="InterPro" id="IPR036397">
    <property type="entry name" value="RNaseH_sf"/>
</dbReference>